<proteinExistence type="predicted"/>
<protein>
    <submittedName>
        <fullName evidence="1">Uncharacterized protein</fullName>
    </submittedName>
</protein>
<name>A0A0E9VLV5_ANGAN</name>
<organism evidence="1">
    <name type="scientific">Anguilla anguilla</name>
    <name type="common">European freshwater eel</name>
    <name type="synonym">Muraena anguilla</name>
    <dbReference type="NCBI Taxonomy" id="7936"/>
    <lineage>
        <taxon>Eukaryota</taxon>
        <taxon>Metazoa</taxon>
        <taxon>Chordata</taxon>
        <taxon>Craniata</taxon>
        <taxon>Vertebrata</taxon>
        <taxon>Euteleostomi</taxon>
        <taxon>Actinopterygii</taxon>
        <taxon>Neopterygii</taxon>
        <taxon>Teleostei</taxon>
        <taxon>Anguilliformes</taxon>
        <taxon>Anguillidae</taxon>
        <taxon>Anguilla</taxon>
    </lineage>
</organism>
<dbReference type="EMBL" id="GBXM01030202">
    <property type="protein sequence ID" value="JAH78375.1"/>
    <property type="molecule type" value="Transcribed_RNA"/>
</dbReference>
<evidence type="ECO:0000313" key="1">
    <source>
        <dbReference type="EMBL" id="JAH78375.1"/>
    </source>
</evidence>
<reference evidence="1" key="1">
    <citation type="submission" date="2014-11" db="EMBL/GenBank/DDBJ databases">
        <authorList>
            <person name="Amaro Gonzalez C."/>
        </authorList>
    </citation>
    <scope>NUCLEOTIDE SEQUENCE</scope>
</reference>
<sequence length="48" mass="5593">MMTVILTSLTSRPWCVSLHLRLMFNACWRYTKLHCVLNLCTQGNLLPL</sequence>
<accession>A0A0E9VLV5</accession>
<reference evidence="1" key="2">
    <citation type="journal article" date="2015" name="Fish Shellfish Immunol.">
        <title>Early steps in the European eel (Anguilla anguilla)-Vibrio vulnificus interaction in the gills: Role of the RtxA13 toxin.</title>
        <authorList>
            <person name="Callol A."/>
            <person name="Pajuelo D."/>
            <person name="Ebbesson L."/>
            <person name="Teles M."/>
            <person name="MacKenzie S."/>
            <person name="Amaro C."/>
        </authorList>
    </citation>
    <scope>NUCLEOTIDE SEQUENCE</scope>
</reference>
<dbReference type="AlphaFoldDB" id="A0A0E9VLV5"/>